<evidence type="ECO:0000313" key="3">
    <source>
        <dbReference type="EMBL" id="PAP77575.1"/>
    </source>
</evidence>
<dbReference type="InterPro" id="IPR032710">
    <property type="entry name" value="NTF2-like_dom_sf"/>
</dbReference>
<dbReference type="OrthoDB" id="1524766at2"/>
<dbReference type="RefSeq" id="WP_095511241.1">
    <property type="nucleotide sequence ID" value="NZ_MQWD01000001.1"/>
</dbReference>
<evidence type="ECO:0000256" key="2">
    <source>
        <dbReference type="SAM" id="SignalP"/>
    </source>
</evidence>
<dbReference type="InterPro" id="IPR031977">
    <property type="entry name" value="DUF4783"/>
</dbReference>
<name>A0A271J3N9_9BACT</name>
<proteinExistence type="predicted"/>
<feature type="region of interest" description="Disordered" evidence="1">
    <location>
        <begin position="93"/>
        <end position="115"/>
    </location>
</feature>
<accession>A0A271J3N9</accession>
<dbReference type="AlphaFoldDB" id="A0A271J3N9"/>
<dbReference type="EMBL" id="MQWD01000001">
    <property type="protein sequence ID" value="PAP77575.1"/>
    <property type="molecule type" value="Genomic_DNA"/>
</dbReference>
<protein>
    <recommendedName>
        <fullName evidence="5">DUF4783 domain-containing protein</fullName>
    </recommendedName>
</protein>
<keyword evidence="4" id="KW-1185">Reference proteome</keyword>
<feature type="signal peptide" evidence="2">
    <location>
        <begin position="1"/>
        <end position="32"/>
    </location>
</feature>
<comment type="caution">
    <text evidence="3">The sequence shown here is derived from an EMBL/GenBank/DDBJ whole genome shotgun (WGS) entry which is preliminary data.</text>
</comment>
<dbReference type="SUPFAM" id="SSF54427">
    <property type="entry name" value="NTF2-like"/>
    <property type="match status" value="1"/>
</dbReference>
<dbReference type="Pfam" id="PF16022">
    <property type="entry name" value="DUF4783"/>
    <property type="match status" value="1"/>
</dbReference>
<dbReference type="Proteomes" id="UP000216339">
    <property type="component" value="Unassembled WGS sequence"/>
</dbReference>
<gene>
    <name evidence="3" type="ORF">BSZ37_14550</name>
</gene>
<dbReference type="Gene3D" id="3.10.450.50">
    <property type="match status" value="1"/>
</dbReference>
<keyword evidence="2" id="KW-0732">Signal</keyword>
<evidence type="ECO:0000313" key="4">
    <source>
        <dbReference type="Proteomes" id="UP000216339"/>
    </source>
</evidence>
<reference evidence="3 4" key="1">
    <citation type="submission" date="2016-11" db="EMBL/GenBank/DDBJ databases">
        <title>Study of marine rhodopsin-containing bacteria.</title>
        <authorList>
            <person name="Yoshizawa S."/>
            <person name="Kumagai Y."/>
            <person name="Kogure K."/>
        </authorList>
    </citation>
    <scope>NUCLEOTIDE SEQUENCE [LARGE SCALE GENOMIC DNA]</scope>
    <source>
        <strain evidence="3 4">SAORIC-28</strain>
    </source>
</reference>
<sequence>MTPPAYMRPATLASRAAALLLLATFLVGGAPAVPQDDVLQRVADGLESADPDAVLTDATGRVEIVLFGQGGMFRRAQAEHVLRDFFRRYPPSRVAFSEPSSSDDGQSATGRYWPQSGGAPLSVRVLHRVVDEEWELSSIRIDQRSVVRTGGR</sequence>
<feature type="compositionally biased region" description="Polar residues" evidence="1">
    <location>
        <begin position="98"/>
        <end position="109"/>
    </location>
</feature>
<evidence type="ECO:0008006" key="5">
    <source>
        <dbReference type="Google" id="ProtNLM"/>
    </source>
</evidence>
<organism evidence="3 4">
    <name type="scientific">Rubrivirga marina</name>
    <dbReference type="NCBI Taxonomy" id="1196024"/>
    <lineage>
        <taxon>Bacteria</taxon>
        <taxon>Pseudomonadati</taxon>
        <taxon>Rhodothermota</taxon>
        <taxon>Rhodothermia</taxon>
        <taxon>Rhodothermales</taxon>
        <taxon>Rubricoccaceae</taxon>
        <taxon>Rubrivirga</taxon>
    </lineage>
</organism>
<evidence type="ECO:0000256" key="1">
    <source>
        <dbReference type="SAM" id="MobiDB-lite"/>
    </source>
</evidence>
<feature type="chain" id="PRO_5012560623" description="DUF4783 domain-containing protein" evidence="2">
    <location>
        <begin position="33"/>
        <end position="152"/>
    </location>
</feature>